<reference evidence="3 4" key="1">
    <citation type="submission" date="2017-09" db="EMBL/GenBank/DDBJ databases">
        <title>Genomic, metabolic, and phenotypic characteristics of bacterial isolates from the natural microbiome of the model nematode Caenorhabditis elegans.</title>
        <authorList>
            <person name="Zimmermann J."/>
            <person name="Obeng N."/>
            <person name="Yang W."/>
            <person name="Obeng O."/>
            <person name="Kissoyan K."/>
            <person name="Pees B."/>
            <person name="Dirksen P."/>
            <person name="Hoppner M."/>
            <person name="Franke A."/>
            <person name="Rosenstiel P."/>
            <person name="Leippe M."/>
            <person name="Dierking K."/>
            <person name="Kaleta C."/>
            <person name="Schulenburg H."/>
        </authorList>
    </citation>
    <scope>NUCLEOTIDE SEQUENCE [LARGE SCALE GENOMIC DNA]</scope>
    <source>
        <strain evidence="3 4">MYb73</strain>
    </source>
</reference>
<evidence type="ECO:0000313" key="3">
    <source>
        <dbReference type="EMBL" id="AVJ26342.1"/>
    </source>
</evidence>
<dbReference type="OrthoDB" id="9800233at2"/>
<organism evidence="3 4">
    <name type="scientific">Achromobacter spanius</name>
    <dbReference type="NCBI Taxonomy" id="217203"/>
    <lineage>
        <taxon>Bacteria</taxon>
        <taxon>Pseudomonadati</taxon>
        <taxon>Pseudomonadota</taxon>
        <taxon>Betaproteobacteria</taxon>
        <taxon>Burkholderiales</taxon>
        <taxon>Alcaligenaceae</taxon>
        <taxon>Achromobacter</taxon>
    </lineage>
</organism>
<gene>
    <name evidence="3" type="ORF">CLM73_04025</name>
</gene>
<dbReference type="AlphaFoldDB" id="A0A2S0I2T5"/>
<dbReference type="SUPFAM" id="SSF53335">
    <property type="entry name" value="S-adenosyl-L-methionine-dependent methyltransferases"/>
    <property type="match status" value="1"/>
</dbReference>
<evidence type="ECO:0000256" key="1">
    <source>
        <dbReference type="ARBA" id="ARBA00022603"/>
    </source>
</evidence>
<dbReference type="GO" id="GO:0008168">
    <property type="term" value="F:methyltransferase activity"/>
    <property type="evidence" value="ECO:0007669"/>
    <property type="project" value="UniProtKB-KW"/>
</dbReference>
<dbReference type="EMBL" id="CP023270">
    <property type="protein sequence ID" value="AVJ26342.1"/>
    <property type="molecule type" value="Genomic_DNA"/>
</dbReference>
<dbReference type="Pfam" id="PF04072">
    <property type="entry name" value="LCM"/>
    <property type="match status" value="1"/>
</dbReference>
<dbReference type="RefSeq" id="WP_105237402.1">
    <property type="nucleotide sequence ID" value="NZ_CP023270.1"/>
</dbReference>
<protein>
    <submittedName>
        <fullName evidence="3">Poly(3-hydroxyalkanoate) synthetase</fullName>
    </submittedName>
</protein>
<evidence type="ECO:0000313" key="4">
    <source>
        <dbReference type="Proteomes" id="UP000239477"/>
    </source>
</evidence>
<dbReference type="InterPro" id="IPR029063">
    <property type="entry name" value="SAM-dependent_MTases_sf"/>
</dbReference>
<proteinExistence type="predicted"/>
<dbReference type="PANTHER" id="PTHR43619:SF2">
    <property type="entry name" value="S-ADENOSYL-L-METHIONINE-DEPENDENT METHYLTRANSFERASES SUPERFAMILY PROTEIN"/>
    <property type="match status" value="1"/>
</dbReference>
<evidence type="ECO:0000256" key="2">
    <source>
        <dbReference type="ARBA" id="ARBA00022679"/>
    </source>
</evidence>
<name>A0A2S0I2T5_9BURK</name>
<dbReference type="PANTHER" id="PTHR43619">
    <property type="entry name" value="S-ADENOSYL-L-METHIONINE-DEPENDENT METHYLTRANSFERASE YKTD-RELATED"/>
    <property type="match status" value="1"/>
</dbReference>
<keyword evidence="4" id="KW-1185">Reference proteome</keyword>
<accession>A0A2S0I2T5</accession>
<dbReference type="InterPro" id="IPR007213">
    <property type="entry name" value="Ppm1/Ppm2/Tcmp"/>
</dbReference>
<dbReference type="Proteomes" id="UP000239477">
    <property type="component" value="Chromosome"/>
</dbReference>
<keyword evidence="1" id="KW-0489">Methyltransferase</keyword>
<dbReference type="GO" id="GO:0032259">
    <property type="term" value="P:methylation"/>
    <property type="evidence" value="ECO:0007669"/>
    <property type="project" value="UniProtKB-KW"/>
</dbReference>
<dbReference type="Gene3D" id="3.40.50.150">
    <property type="entry name" value="Vaccinia Virus protein VP39"/>
    <property type="match status" value="1"/>
</dbReference>
<keyword evidence="2" id="KW-0808">Transferase</keyword>
<sequence>MTQTSLPALSAVPSTLRIPLAARALGGTLFPQLAAEDRYAADALRLMGDNGQTWLRDRQSVYGVLARTRRFCEQAQAFVARTPAAHVVNLGCGLSQYLQWIDNGELRMTDADLAEVVALRRRILPPPQARQQLVELDLNDADWWDALGLPATRDAEPVFLMSEGVFMYLDPATVAQVLATFGERAPAGSILTFDVMCWLAVGRADRHPSVGKTDAQFRWGPRKLADLTRPHARLRLQRHDEVMRGFNPFYRLMQPVFKVLTGVPLYAVYGLTVQD</sequence>